<dbReference type="InterPro" id="IPR043519">
    <property type="entry name" value="NT_sf"/>
</dbReference>
<feature type="domain" description="Polymerase beta nucleotidyltransferase" evidence="1">
    <location>
        <begin position="28"/>
        <end position="121"/>
    </location>
</feature>
<dbReference type="InterPro" id="IPR041633">
    <property type="entry name" value="Polbeta"/>
</dbReference>
<sequence length="121" mass="13593">MSATLSLPANVAPRGLPPVAETLPAAIERLVREVNPEKIILFGSYAYGNPTPDSDVDLLVVVQTNEPYRQRYLRVARALQPRLFPLDLIVKTPEEIEEALSAFSPFLHEIYTKGICLYERK</sequence>
<gene>
    <name evidence="2" type="ordered locus">Rcas_0576</name>
</gene>
<organism evidence="2 3">
    <name type="scientific">Roseiflexus castenholzii (strain DSM 13941 / HLO8)</name>
    <dbReference type="NCBI Taxonomy" id="383372"/>
    <lineage>
        <taxon>Bacteria</taxon>
        <taxon>Bacillati</taxon>
        <taxon>Chloroflexota</taxon>
        <taxon>Chloroflexia</taxon>
        <taxon>Chloroflexales</taxon>
        <taxon>Roseiflexineae</taxon>
        <taxon>Roseiflexaceae</taxon>
        <taxon>Roseiflexus</taxon>
    </lineage>
</organism>
<keyword evidence="3" id="KW-1185">Reference proteome</keyword>
<proteinExistence type="predicted"/>
<dbReference type="PANTHER" id="PTHR33933">
    <property type="entry name" value="NUCLEOTIDYLTRANSFERASE"/>
    <property type="match status" value="1"/>
</dbReference>
<dbReference type="OrthoDB" id="165051at2"/>
<dbReference type="KEGG" id="rca:Rcas_0576"/>
<evidence type="ECO:0000313" key="2">
    <source>
        <dbReference type="EMBL" id="ABU56705.1"/>
    </source>
</evidence>
<evidence type="ECO:0000259" key="1">
    <source>
        <dbReference type="Pfam" id="PF18765"/>
    </source>
</evidence>
<dbReference type="InterPro" id="IPR052548">
    <property type="entry name" value="Type_VII_TA_antitoxin"/>
</dbReference>
<dbReference type="AlphaFoldDB" id="A7NGV8"/>
<name>A7NGV8_ROSCS</name>
<dbReference type="Gene3D" id="3.30.460.10">
    <property type="entry name" value="Beta Polymerase, domain 2"/>
    <property type="match status" value="1"/>
</dbReference>
<dbReference type="CDD" id="cd05403">
    <property type="entry name" value="NT_KNTase_like"/>
    <property type="match status" value="1"/>
</dbReference>
<dbReference type="Proteomes" id="UP000000263">
    <property type="component" value="Chromosome"/>
</dbReference>
<dbReference type="STRING" id="383372.Rcas_0576"/>
<evidence type="ECO:0000313" key="3">
    <source>
        <dbReference type="Proteomes" id="UP000000263"/>
    </source>
</evidence>
<dbReference type="PANTHER" id="PTHR33933:SF1">
    <property type="entry name" value="PROTEIN ADENYLYLTRANSFERASE MNTA-RELATED"/>
    <property type="match status" value="1"/>
</dbReference>
<dbReference type="Pfam" id="PF18765">
    <property type="entry name" value="Polbeta"/>
    <property type="match status" value="1"/>
</dbReference>
<reference evidence="2 3" key="1">
    <citation type="submission" date="2007-08" db="EMBL/GenBank/DDBJ databases">
        <title>Complete sequence of Roseiflexus castenholzii DSM 13941.</title>
        <authorList>
            <consortium name="US DOE Joint Genome Institute"/>
            <person name="Copeland A."/>
            <person name="Lucas S."/>
            <person name="Lapidus A."/>
            <person name="Barry K."/>
            <person name="Glavina del Rio T."/>
            <person name="Dalin E."/>
            <person name="Tice H."/>
            <person name="Pitluck S."/>
            <person name="Thompson L.S."/>
            <person name="Brettin T."/>
            <person name="Bruce D."/>
            <person name="Detter J.C."/>
            <person name="Han C."/>
            <person name="Tapia R."/>
            <person name="Schmutz J."/>
            <person name="Larimer F."/>
            <person name="Land M."/>
            <person name="Hauser L."/>
            <person name="Kyrpides N."/>
            <person name="Mikhailova N."/>
            <person name="Bryant D.A."/>
            <person name="Hanada S."/>
            <person name="Tsukatani Y."/>
            <person name="Richardson P."/>
        </authorList>
    </citation>
    <scope>NUCLEOTIDE SEQUENCE [LARGE SCALE GENOMIC DNA]</scope>
    <source>
        <strain evidence="3">DSM 13941 / HLO8</strain>
    </source>
</reference>
<protein>
    <submittedName>
        <fullName evidence="2">DNA polymerase beta domain protein region</fullName>
    </submittedName>
</protein>
<dbReference type="SUPFAM" id="SSF81301">
    <property type="entry name" value="Nucleotidyltransferase"/>
    <property type="match status" value="1"/>
</dbReference>
<dbReference type="HOGENOM" id="CLU_130257_9_3_0"/>
<dbReference type="RefSeq" id="WP_012119136.1">
    <property type="nucleotide sequence ID" value="NC_009767.1"/>
</dbReference>
<dbReference type="eggNOG" id="COG1708">
    <property type="taxonomic scope" value="Bacteria"/>
</dbReference>
<accession>A7NGV8</accession>
<dbReference type="EMBL" id="CP000804">
    <property type="protein sequence ID" value="ABU56705.1"/>
    <property type="molecule type" value="Genomic_DNA"/>
</dbReference>